<sequence>MCATSLGTNGVQGDGGSVRRPSRKKALAFDILTGIFILIYLSATPTLLFFFFFIGNYHTGTENLVLEEGSGAGEQRAWGAVDADDRVGNGNCVTRVHIIEECDLRRAPALERMHGSRKYLLVPFCCMYTT</sequence>
<evidence type="ECO:0000256" key="1">
    <source>
        <dbReference type="SAM" id="MobiDB-lite"/>
    </source>
</evidence>
<name>A0A9P4XV05_CRYP1</name>
<evidence type="ECO:0000313" key="3">
    <source>
        <dbReference type="EMBL" id="KAF3761337.1"/>
    </source>
</evidence>
<dbReference type="RefSeq" id="XP_040772316.1">
    <property type="nucleotide sequence ID" value="XM_040915090.1"/>
</dbReference>
<accession>A0A9P4XV05</accession>
<evidence type="ECO:0000256" key="2">
    <source>
        <dbReference type="SAM" id="Phobius"/>
    </source>
</evidence>
<dbReference type="GeneID" id="63832219"/>
<dbReference type="EMBL" id="MU032351">
    <property type="protein sequence ID" value="KAF3761337.1"/>
    <property type="molecule type" value="Genomic_DNA"/>
</dbReference>
<dbReference type="Proteomes" id="UP000803844">
    <property type="component" value="Unassembled WGS sequence"/>
</dbReference>
<organism evidence="3 4">
    <name type="scientific">Cryphonectria parasitica (strain ATCC 38755 / EP155)</name>
    <dbReference type="NCBI Taxonomy" id="660469"/>
    <lineage>
        <taxon>Eukaryota</taxon>
        <taxon>Fungi</taxon>
        <taxon>Dikarya</taxon>
        <taxon>Ascomycota</taxon>
        <taxon>Pezizomycotina</taxon>
        <taxon>Sordariomycetes</taxon>
        <taxon>Sordariomycetidae</taxon>
        <taxon>Diaporthales</taxon>
        <taxon>Cryphonectriaceae</taxon>
        <taxon>Cryphonectria-Endothia species complex</taxon>
        <taxon>Cryphonectria</taxon>
    </lineage>
</organism>
<proteinExistence type="predicted"/>
<comment type="caution">
    <text evidence="3">The sequence shown here is derived from an EMBL/GenBank/DDBJ whole genome shotgun (WGS) entry which is preliminary data.</text>
</comment>
<keyword evidence="4" id="KW-1185">Reference proteome</keyword>
<reference evidence="3" key="1">
    <citation type="journal article" date="2020" name="Phytopathology">
        <title>Genome sequence of the chestnut blight fungus Cryphonectria parasitica EP155: A fundamental resource for an archetypical invasive plant pathogen.</title>
        <authorList>
            <person name="Crouch J.A."/>
            <person name="Dawe A."/>
            <person name="Aerts A."/>
            <person name="Barry K."/>
            <person name="Churchill A.C.L."/>
            <person name="Grimwood J."/>
            <person name="Hillman B."/>
            <person name="Milgroom M.G."/>
            <person name="Pangilinan J."/>
            <person name="Smith M."/>
            <person name="Salamov A."/>
            <person name="Schmutz J."/>
            <person name="Yadav J."/>
            <person name="Grigoriev I.V."/>
            <person name="Nuss D."/>
        </authorList>
    </citation>
    <scope>NUCLEOTIDE SEQUENCE</scope>
    <source>
        <strain evidence="3">EP155</strain>
    </source>
</reference>
<keyword evidence="2" id="KW-0472">Membrane</keyword>
<protein>
    <submittedName>
        <fullName evidence="3">Uncharacterized protein</fullName>
    </submittedName>
</protein>
<feature type="region of interest" description="Disordered" evidence="1">
    <location>
        <begin position="1"/>
        <end position="20"/>
    </location>
</feature>
<keyword evidence="2" id="KW-1133">Transmembrane helix</keyword>
<feature type="transmembrane region" description="Helical" evidence="2">
    <location>
        <begin position="27"/>
        <end position="54"/>
    </location>
</feature>
<gene>
    <name evidence="3" type="ORF">M406DRAFT_103927</name>
</gene>
<keyword evidence="2" id="KW-0812">Transmembrane</keyword>
<evidence type="ECO:0000313" key="4">
    <source>
        <dbReference type="Proteomes" id="UP000803844"/>
    </source>
</evidence>
<dbReference type="AlphaFoldDB" id="A0A9P4XV05"/>